<evidence type="ECO:0000256" key="2">
    <source>
        <dbReference type="PROSITE-ProRule" id="PRU00169"/>
    </source>
</evidence>
<evidence type="ECO:0000256" key="1">
    <source>
        <dbReference type="ARBA" id="ARBA00023125"/>
    </source>
</evidence>
<dbReference type="PROSITE" id="PS51755">
    <property type="entry name" value="OMPR_PHOB"/>
    <property type="match status" value="1"/>
</dbReference>
<dbReference type="Gene3D" id="3.40.50.2300">
    <property type="match status" value="1"/>
</dbReference>
<dbReference type="GO" id="GO:0005829">
    <property type="term" value="C:cytosol"/>
    <property type="evidence" value="ECO:0007669"/>
    <property type="project" value="TreeGrafter"/>
</dbReference>
<keyword evidence="7" id="KW-1185">Reference proteome</keyword>
<dbReference type="InterPro" id="IPR001789">
    <property type="entry name" value="Sig_transdc_resp-reg_receiver"/>
</dbReference>
<comment type="caution">
    <text evidence="6">The sequence shown here is derived from an EMBL/GenBank/DDBJ whole genome shotgun (WGS) entry which is preliminary data.</text>
</comment>
<accession>A0A923KMT0</accession>
<sequence>MQILLVEDEIKIADIVTSGLTERGYVVTHIADGLEALTTALRSTFDLHIFDIMLPGKDGLSILQELRNAGNSTPTILLTARNQLKDRVDGLNLGADDYLAKPFFVEELDARIKAIARRISGEREYIISVGDFKLDRINRQAFANTVKIDLSSREFNLLEYLMRSPGKIFTRGQILEHVWGYDFDPSTNIVDVCVKRIRDKIASIDSESNFSIIEAVRGAGYRFRPPRGENL</sequence>
<dbReference type="Pfam" id="PF00072">
    <property type="entry name" value="Response_reg"/>
    <property type="match status" value="1"/>
</dbReference>
<dbReference type="PANTHER" id="PTHR48111:SF38">
    <property type="entry name" value="TWO-COMPONENT RESPONSE REGULATOR"/>
    <property type="match status" value="1"/>
</dbReference>
<keyword evidence="2" id="KW-0597">Phosphoprotein</keyword>
<dbReference type="Proteomes" id="UP000627446">
    <property type="component" value="Unassembled WGS sequence"/>
</dbReference>
<dbReference type="SMART" id="SM00862">
    <property type="entry name" value="Trans_reg_C"/>
    <property type="match status" value="1"/>
</dbReference>
<feature type="modified residue" description="4-aspartylphosphate" evidence="2">
    <location>
        <position position="51"/>
    </location>
</feature>
<dbReference type="EMBL" id="JACOFZ010000011">
    <property type="protein sequence ID" value="MBC3883230.1"/>
    <property type="molecule type" value="Genomic_DNA"/>
</dbReference>
<evidence type="ECO:0000313" key="6">
    <source>
        <dbReference type="EMBL" id="MBC3883230.1"/>
    </source>
</evidence>
<reference evidence="6" key="1">
    <citation type="submission" date="2020-08" db="EMBL/GenBank/DDBJ databases">
        <title>Novel species isolated from subtropical streams in China.</title>
        <authorList>
            <person name="Lu H."/>
        </authorList>
    </citation>
    <scope>NUCLEOTIDE SEQUENCE</scope>
    <source>
        <strain evidence="6">LX22W</strain>
    </source>
</reference>
<dbReference type="SMART" id="SM00448">
    <property type="entry name" value="REC"/>
    <property type="match status" value="1"/>
</dbReference>
<dbReference type="Gene3D" id="6.10.250.690">
    <property type="match status" value="1"/>
</dbReference>
<dbReference type="InterPro" id="IPR011006">
    <property type="entry name" value="CheY-like_superfamily"/>
</dbReference>
<gene>
    <name evidence="6" type="ORF">H8K36_17680</name>
</gene>
<dbReference type="CDD" id="cd00383">
    <property type="entry name" value="trans_reg_C"/>
    <property type="match status" value="1"/>
</dbReference>
<name>A0A923KMT0_9BURK</name>
<proteinExistence type="predicted"/>
<dbReference type="SUPFAM" id="SSF46894">
    <property type="entry name" value="C-terminal effector domain of the bipartite response regulators"/>
    <property type="match status" value="1"/>
</dbReference>
<dbReference type="InterPro" id="IPR036388">
    <property type="entry name" value="WH-like_DNA-bd_sf"/>
</dbReference>
<dbReference type="InterPro" id="IPR001867">
    <property type="entry name" value="OmpR/PhoB-type_DNA-bd"/>
</dbReference>
<dbReference type="PROSITE" id="PS50110">
    <property type="entry name" value="RESPONSE_REGULATORY"/>
    <property type="match status" value="1"/>
</dbReference>
<dbReference type="GO" id="GO:0000156">
    <property type="term" value="F:phosphorelay response regulator activity"/>
    <property type="evidence" value="ECO:0007669"/>
    <property type="project" value="TreeGrafter"/>
</dbReference>
<evidence type="ECO:0000313" key="7">
    <source>
        <dbReference type="Proteomes" id="UP000627446"/>
    </source>
</evidence>
<dbReference type="GO" id="GO:0006355">
    <property type="term" value="P:regulation of DNA-templated transcription"/>
    <property type="evidence" value="ECO:0007669"/>
    <property type="project" value="InterPro"/>
</dbReference>
<dbReference type="GO" id="GO:0032993">
    <property type="term" value="C:protein-DNA complex"/>
    <property type="evidence" value="ECO:0007669"/>
    <property type="project" value="TreeGrafter"/>
</dbReference>
<evidence type="ECO:0000256" key="3">
    <source>
        <dbReference type="PROSITE-ProRule" id="PRU01091"/>
    </source>
</evidence>
<protein>
    <submittedName>
        <fullName evidence="6">Response regulator transcription factor</fullName>
    </submittedName>
</protein>
<dbReference type="SUPFAM" id="SSF52172">
    <property type="entry name" value="CheY-like"/>
    <property type="match status" value="1"/>
</dbReference>
<dbReference type="Pfam" id="PF00486">
    <property type="entry name" value="Trans_reg_C"/>
    <property type="match status" value="1"/>
</dbReference>
<dbReference type="InterPro" id="IPR016032">
    <property type="entry name" value="Sig_transdc_resp-reg_C-effctor"/>
</dbReference>
<feature type="domain" description="OmpR/PhoB-type" evidence="5">
    <location>
        <begin position="124"/>
        <end position="225"/>
    </location>
</feature>
<feature type="domain" description="Response regulatory" evidence="4">
    <location>
        <begin position="2"/>
        <end position="116"/>
    </location>
</feature>
<dbReference type="Gene3D" id="1.10.10.10">
    <property type="entry name" value="Winged helix-like DNA-binding domain superfamily/Winged helix DNA-binding domain"/>
    <property type="match status" value="1"/>
</dbReference>
<dbReference type="AlphaFoldDB" id="A0A923KMT0"/>
<feature type="DNA-binding region" description="OmpR/PhoB-type" evidence="3">
    <location>
        <begin position="124"/>
        <end position="225"/>
    </location>
</feature>
<dbReference type="InterPro" id="IPR039420">
    <property type="entry name" value="WalR-like"/>
</dbReference>
<dbReference type="PANTHER" id="PTHR48111">
    <property type="entry name" value="REGULATOR OF RPOS"/>
    <property type="match status" value="1"/>
</dbReference>
<organism evidence="6 7">
    <name type="scientific">Undibacterium nitidum</name>
    <dbReference type="NCBI Taxonomy" id="2762298"/>
    <lineage>
        <taxon>Bacteria</taxon>
        <taxon>Pseudomonadati</taxon>
        <taxon>Pseudomonadota</taxon>
        <taxon>Betaproteobacteria</taxon>
        <taxon>Burkholderiales</taxon>
        <taxon>Oxalobacteraceae</taxon>
        <taxon>Undibacterium</taxon>
    </lineage>
</organism>
<keyword evidence="1 3" id="KW-0238">DNA-binding</keyword>
<dbReference type="GO" id="GO:0000976">
    <property type="term" value="F:transcription cis-regulatory region binding"/>
    <property type="evidence" value="ECO:0007669"/>
    <property type="project" value="TreeGrafter"/>
</dbReference>
<evidence type="ECO:0000259" key="5">
    <source>
        <dbReference type="PROSITE" id="PS51755"/>
    </source>
</evidence>
<dbReference type="RefSeq" id="WP_186917849.1">
    <property type="nucleotide sequence ID" value="NZ_JACOFZ010000011.1"/>
</dbReference>
<evidence type="ECO:0000259" key="4">
    <source>
        <dbReference type="PROSITE" id="PS50110"/>
    </source>
</evidence>